<organism evidence="2 3">
    <name type="scientific">Cellulomonas denverensis</name>
    <dbReference type="NCBI Taxonomy" id="264297"/>
    <lineage>
        <taxon>Bacteria</taxon>
        <taxon>Bacillati</taxon>
        <taxon>Actinomycetota</taxon>
        <taxon>Actinomycetes</taxon>
        <taxon>Micrococcales</taxon>
        <taxon>Cellulomonadaceae</taxon>
        <taxon>Cellulomonas</taxon>
    </lineage>
</organism>
<dbReference type="InterPro" id="IPR036388">
    <property type="entry name" value="WH-like_DNA-bd_sf"/>
</dbReference>
<reference evidence="2 3" key="1">
    <citation type="submission" date="2020-04" db="EMBL/GenBank/DDBJ databases">
        <title>MicrobeNet Type strains.</title>
        <authorList>
            <person name="Nicholson A.C."/>
        </authorList>
    </citation>
    <scope>NUCLEOTIDE SEQUENCE [LARGE SCALE GENOMIC DNA]</scope>
    <source>
        <strain evidence="2 3">ATCC BAA-788</strain>
    </source>
</reference>
<keyword evidence="3" id="KW-1185">Reference proteome</keyword>
<dbReference type="Proteomes" id="UP000581206">
    <property type="component" value="Unassembled WGS sequence"/>
</dbReference>
<proteinExistence type="predicted"/>
<dbReference type="InterPro" id="IPR005561">
    <property type="entry name" value="ANTAR"/>
</dbReference>
<evidence type="ECO:0000259" key="1">
    <source>
        <dbReference type="Pfam" id="PF03861"/>
    </source>
</evidence>
<evidence type="ECO:0000313" key="2">
    <source>
        <dbReference type="EMBL" id="NKY23420.1"/>
    </source>
</evidence>
<name>A0A7X6KWZ5_9CELL</name>
<comment type="caution">
    <text evidence="2">The sequence shown here is derived from an EMBL/GenBank/DDBJ whole genome shotgun (WGS) entry which is preliminary data.</text>
</comment>
<sequence length="92" mass="9637">MSAPAPALRALAGWASPQGDQDPVLVARATGIVMALRRCDAEEALVVLTDAAERQDAPLNTVCRHAEAMVAGSLADDPLAPRIELGPRALWP</sequence>
<accession>A0A7X6KWZ5</accession>
<gene>
    <name evidence="2" type="ORF">HGA03_12180</name>
</gene>
<dbReference type="EMBL" id="JAAXOX010000006">
    <property type="protein sequence ID" value="NKY23420.1"/>
    <property type="molecule type" value="Genomic_DNA"/>
</dbReference>
<feature type="domain" description="ANTAR" evidence="1">
    <location>
        <begin position="25"/>
        <end position="64"/>
    </location>
</feature>
<dbReference type="Gene3D" id="1.10.10.10">
    <property type="entry name" value="Winged helix-like DNA-binding domain superfamily/Winged helix DNA-binding domain"/>
    <property type="match status" value="1"/>
</dbReference>
<protein>
    <submittedName>
        <fullName evidence="2">ANTAR domain-containing protein</fullName>
    </submittedName>
</protein>
<evidence type="ECO:0000313" key="3">
    <source>
        <dbReference type="Proteomes" id="UP000581206"/>
    </source>
</evidence>
<dbReference type="GO" id="GO:0003723">
    <property type="term" value="F:RNA binding"/>
    <property type="evidence" value="ECO:0007669"/>
    <property type="project" value="InterPro"/>
</dbReference>
<dbReference type="Pfam" id="PF03861">
    <property type="entry name" value="ANTAR"/>
    <property type="match status" value="1"/>
</dbReference>
<dbReference type="AlphaFoldDB" id="A0A7X6KWZ5"/>
<dbReference type="RefSeq" id="WP_168630554.1">
    <property type="nucleotide sequence ID" value="NZ_BONL01000006.1"/>
</dbReference>